<dbReference type="Proteomes" id="UP000276379">
    <property type="component" value="Unassembled WGS sequence"/>
</dbReference>
<feature type="region of interest" description="Disordered" evidence="1">
    <location>
        <begin position="1"/>
        <end position="23"/>
    </location>
</feature>
<protein>
    <submittedName>
        <fullName evidence="2">Uncharacterized protein</fullName>
    </submittedName>
</protein>
<sequence length="70" mass="7385">MLRELVGGLSRASTRRRSFGTVRSTGSPLRAARFGSAGLLGLASSTATARNARASMAKVMCRCQAVQLRT</sequence>
<keyword evidence="3" id="KW-1185">Reference proteome</keyword>
<dbReference type="AlphaFoldDB" id="A0A3R8S789"/>
<proteinExistence type="predicted"/>
<reference evidence="2 3" key="1">
    <citation type="submission" date="2017-10" db="EMBL/GenBank/DDBJ databases">
        <title>Draft genome of actinobacteria isolated from guarana (Paullinia cupana (Mart.) Ducke.</title>
        <authorList>
            <person name="Siqueira K.A."/>
            <person name="Liotti R.G."/>
            <person name="Mendes T.A."/>
            <person name="Soares M.A."/>
        </authorList>
    </citation>
    <scope>NUCLEOTIDE SEQUENCE [LARGE SCALE GENOMIC DNA]</scope>
    <source>
        <strain evidence="2 3">199</strain>
    </source>
</reference>
<evidence type="ECO:0000256" key="1">
    <source>
        <dbReference type="SAM" id="MobiDB-lite"/>
    </source>
</evidence>
<dbReference type="EMBL" id="PDES01000019">
    <property type="protein sequence ID" value="RRQ79227.1"/>
    <property type="molecule type" value="Genomic_DNA"/>
</dbReference>
<accession>A0A3R8S789</accession>
<name>A0A3R8S789_9ACTN</name>
<comment type="caution">
    <text evidence="2">The sequence shown here is derived from an EMBL/GenBank/DDBJ whole genome shotgun (WGS) entry which is preliminary data.</text>
</comment>
<evidence type="ECO:0000313" key="3">
    <source>
        <dbReference type="Proteomes" id="UP000276379"/>
    </source>
</evidence>
<evidence type="ECO:0000313" key="2">
    <source>
        <dbReference type="EMBL" id="RRQ79227.1"/>
    </source>
</evidence>
<organism evidence="2 3">
    <name type="scientific">Streptomyces griseofuscus</name>
    <dbReference type="NCBI Taxonomy" id="146922"/>
    <lineage>
        <taxon>Bacteria</taxon>
        <taxon>Bacillati</taxon>
        <taxon>Actinomycetota</taxon>
        <taxon>Actinomycetes</taxon>
        <taxon>Kitasatosporales</taxon>
        <taxon>Streptomycetaceae</taxon>
        <taxon>Streptomyces</taxon>
    </lineage>
</organism>
<gene>
    <name evidence="2" type="ORF">CQW44_35380</name>
</gene>